<gene>
    <name evidence="5" type="ORF">BKA59DRAFT_493884</name>
</gene>
<dbReference type="OrthoDB" id="194468at2759"/>
<dbReference type="Pfam" id="PF01979">
    <property type="entry name" value="Amidohydro_1"/>
    <property type="match status" value="1"/>
</dbReference>
<organism evidence="5 6">
    <name type="scientific">Fusarium tricinctum</name>
    <dbReference type="NCBI Taxonomy" id="61284"/>
    <lineage>
        <taxon>Eukaryota</taxon>
        <taxon>Fungi</taxon>
        <taxon>Dikarya</taxon>
        <taxon>Ascomycota</taxon>
        <taxon>Pezizomycotina</taxon>
        <taxon>Sordariomycetes</taxon>
        <taxon>Hypocreomycetidae</taxon>
        <taxon>Hypocreales</taxon>
        <taxon>Nectriaceae</taxon>
        <taxon>Fusarium</taxon>
        <taxon>Fusarium tricinctum species complex</taxon>
    </lineage>
</organism>
<evidence type="ECO:0000313" key="6">
    <source>
        <dbReference type="Proteomes" id="UP000813427"/>
    </source>
</evidence>
<dbReference type="GO" id="GO:0016814">
    <property type="term" value="F:hydrolase activity, acting on carbon-nitrogen (but not peptide) bonds, in cyclic amidines"/>
    <property type="evidence" value="ECO:0007669"/>
    <property type="project" value="UniProtKB-ARBA"/>
</dbReference>
<keyword evidence="1" id="KW-0479">Metal-binding</keyword>
<protein>
    <submittedName>
        <fullName evidence="5">Atrazine chlorohydrolase/guanine deaminase</fullName>
    </submittedName>
</protein>
<evidence type="ECO:0000256" key="3">
    <source>
        <dbReference type="ARBA" id="ARBA00022833"/>
    </source>
</evidence>
<evidence type="ECO:0000259" key="4">
    <source>
        <dbReference type="Pfam" id="PF01979"/>
    </source>
</evidence>
<dbReference type="InterPro" id="IPR011059">
    <property type="entry name" value="Metal-dep_hydrolase_composite"/>
</dbReference>
<evidence type="ECO:0000313" key="5">
    <source>
        <dbReference type="EMBL" id="KAH7241299.1"/>
    </source>
</evidence>
<dbReference type="EMBL" id="JAGPXF010000005">
    <property type="protein sequence ID" value="KAH7241299.1"/>
    <property type="molecule type" value="Genomic_DNA"/>
</dbReference>
<keyword evidence="2" id="KW-0378">Hydrolase</keyword>
<evidence type="ECO:0000256" key="2">
    <source>
        <dbReference type="ARBA" id="ARBA00022801"/>
    </source>
</evidence>
<accession>A0A8K0RSH5</accession>
<comment type="caution">
    <text evidence="5">The sequence shown here is derived from an EMBL/GenBank/DDBJ whole genome shotgun (WGS) entry which is preliminary data.</text>
</comment>
<proteinExistence type="predicted"/>
<dbReference type="AlphaFoldDB" id="A0A8K0RSH5"/>
<keyword evidence="6" id="KW-1185">Reference proteome</keyword>
<dbReference type="PANTHER" id="PTHR43794:SF11">
    <property type="entry name" value="AMIDOHYDROLASE-RELATED DOMAIN-CONTAINING PROTEIN"/>
    <property type="match status" value="1"/>
</dbReference>
<dbReference type="SUPFAM" id="SSF51338">
    <property type="entry name" value="Composite domain of metallo-dependent hydrolases"/>
    <property type="match status" value="1"/>
</dbReference>
<sequence length="465" mass="50698">MLPTLFTDATIITVNENREIIRNGAILVQDNLIADIGQSELLKVRYAGSTQISLVDHIVIPGLISTHMHTAQTLIRGAADDLELVSWLCERIWVFQGNYTEEEAMASVEISVAEMLLTGTTCFLESMFADRYNFNNLCKVVDSSGIRGCLGKIVMDIARYADNSQWSMHPGMIETREQSLGGAIRMWQKWNGAANDRIRVWFAPRPPGGVTEDLYREMSTIAKQKGIPITMHCAEVRADRAFHESVSTTPTSYCDNVGLLGPQTVLVHMVHLDDEDVQRLADTGTHVAHCPTSNCKLASGICRVPALQKAGVNIGLGTDGAPCNNTNDMFQEMKLAGILHKAVTLDPTAVPAEDVLEMATINGARALGLEQEIGSLVVGKKADFVAIKTNSIGMRPYYSPVSAVVYSATGHDVDMVVVDGKILVQDGKLLSMDGTSIWESADKLGHEVVKRAGKTKEVSGRWPML</sequence>
<dbReference type="GO" id="GO:0046872">
    <property type="term" value="F:metal ion binding"/>
    <property type="evidence" value="ECO:0007669"/>
    <property type="project" value="UniProtKB-KW"/>
</dbReference>
<dbReference type="Proteomes" id="UP000813427">
    <property type="component" value="Unassembled WGS sequence"/>
</dbReference>
<reference evidence="5" key="1">
    <citation type="journal article" date="2021" name="Nat. Commun.">
        <title>Genetic determinants of endophytism in the Arabidopsis root mycobiome.</title>
        <authorList>
            <person name="Mesny F."/>
            <person name="Miyauchi S."/>
            <person name="Thiergart T."/>
            <person name="Pickel B."/>
            <person name="Atanasova L."/>
            <person name="Karlsson M."/>
            <person name="Huettel B."/>
            <person name="Barry K.W."/>
            <person name="Haridas S."/>
            <person name="Chen C."/>
            <person name="Bauer D."/>
            <person name="Andreopoulos W."/>
            <person name="Pangilinan J."/>
            <person name="LaButti K."/>
            <person name="Riley R."/>
            <person name="Lipzen A."/>
            <person name="Clum A."/>
            <person name="Drula E."/>
            <person name="Henrissat B."/>
            <person name="Kohler A."/>
            <person name="Grigoriev I.V."/>
            <person name="Martin F.M."/>
            <person name="Hacquard S."/>
        </authorList>
    </citation>
    <scope>NUCLEOTIDE SEQUENCE</scope>
    <source>
        <strain evidence="5">MPI-SDFR-AT-0068</strain>
    </source>
</reference>
<dbReference type="PANTHER" id="PTHR43794">
    <property type="entry name" value="AMINOHYDROLASE SSNA-RELATED"/>
    <property type="match status" value="1"/>
</dbReference>
<dbReference type="Gene3D" id="3.20.20.140">
    <property type="entry name" value="Metal-dependent hydrolases"/>
    <property type="match status" value="1"/>
</dbReference>
<name>A0A8K0RSH5_9HYPO</name>
<feature type="domain" description="Amidohydrolase-related" evidence="4">
    <location>
        <begin position="58"/>
        <end position="423"/>
    </location>
</feature>
<dbReference type="FunFam" id="3.20.20.140:FF:000014">
    <property type="entry name" value="5-methylthioadenosine/S-adenosylhomocysteine deaminase"/>
    <property type="match status" value="1"/>
</dbReference>
<dbReference type="InterPro" id="IPR006680">
    <property type="entry name" value="Amidohydro-rel"/>
</dbReference>
<evidence type="ECO:0000256" key="1">
    <source>
        <dbReference type="ARBA" id="ARBA00022723"/>
    </source>
</evidence>
<keyword evidence="3" id="KW-0862">Zinc</keyword>
<dbReference type="Gene3D" id="2.30.40.10">
    <property type="entry name" value="Urease, subunit C, domain 1"/>
    <property type="match status" value="1"/>
</dbReference>
<dbReference type="InterPro" id="IPR050287">
    <property type="entry name" value="MTA/SAH_deaminase"/>
</dbReference>
<dbReference type="CDD" id="cd01298">
    <property type="entry name" value="ATZ_TRZ_like"/>
    <property type="match status" value="1"/>
</dbReference>
<dbReference type="InterPro" id="IPR032466">
    <property type="entry name" value="Metal_Hydrolase"/>
</dbReference>
<dbReference type="GO" id="GO:0019239">
    <property type="term" value="F:deaminase activity"/>
    <property type="evidence" value="ECO:0007669"/>
    <property type="project" value="UniProtKB-ARBA"/>
</dbReference>
<dbReference type="SUPFAM" id="SSF51556">
    <property type="entry name" value="Metallo-dependent hydrolases"/>
    <property type="match status" value="1"/>
</dbReference>